<feature type="binding site" evidence="15">
    <location>
        <position position="209"/>
    </location>
    <ligand>
        <name>substrate</name>
    </ligand>
</feature>
<dbReference type="Pfam" id="PF01872">
    <property type="entry name" value="RibD_C"/>
    <property type="match status" value="1"/>
</dbReference>
<keyword evidence="8 13" id="KW-0378">Hydrolase</keyword>
<comment type="similarity">
    <text evidence="5 13">In the C-terminal section; belongs to the HTP reductase family.</text>
</comment>
<evidence type="ECO:0000256" key="13">
    <source>
        <dbReference type="PIRNR" id="PIRNR006769"/>
    </source>
</evidence>
<dbReference type="FunFam" id="3.40.140.10:FF:000025">
    <property type="entry name" value="Riboflavin biosynthesis protein RibD"/>
    <property type="match status" value="1"/>
</dbReference>
<dbReference type="PANTHER" id="PTHR38011:SF7">
    <property type="entry name" value="2,5-DIAMINO-6-RIBOSYLAMINO-4(3H)-PYRIMIDINONE 5'-PHOSPHATE REDUCTASE"/>
    <property type="match status" value="1"/>
</dbReference>
<comment type="similarity">
    <text evidence="4 13">In the N-terminal section; belongs to the cytidine and deoxycytidylate deaminase family.</text>
</comment>
<dbReference type="STRING" id="1798382.A3D77_04215"/>
<keyword evidence="10 13" id="KW-0521">NADP</keyword>
<dbReference type="InterPro" id="IPR024072">
    <property type="entry name" value="DHFR-like_dom_sf"/>
</dbReference>
<dbReference type="UniPathway" id="UPA00275">
    <property type="reaction ID" value="UER00401"/>
</dbReference>
<comment type="caution">
    <text evidence="18">The sequence shown here is derived from an EMBL/GenBank/DDBJ whole genome shotgun (WGS) entry which is preliminary data.</text>
</comment>
<dbReference type="SUPFAM" id="SSF53927">
    <property type="entry name" value="Cytidine deaminase-like"/>
    <property type="match status" value="1"/>
</dbReference>
<dbReference type="NCBIfam" id="TIGR00326">
    <property type="entry name" value="eubact_ribD"/>
    <property type="match status" value="1"/>
</dbReference>
<keyword evidence="7 13" id="KW-0479">Metal-binding</keyword>
<feature type="binding site" evidence="15">
    <location>
        <position position="173"/>
    </location>
    <ligand>
        <name>substrate</name>
    </ligand>
</feature>
<dbReference type="PANTHER" id="PTHR38011">
    <property type="entry name" value="DIHYDROFOLATE REDUCTASE FAMILY PROTEIN (AFU_ORTHOLOGUE AFUA_8G06820)"/>
    <property type="match status" value="1"/>
</dbReference>
<evidence type="ECO:0000256" key="11">
    <source>
        <dbReference type="ARBA" id="ARBA00023002"/>
    </source>
</evidence>
<feature type="binding site" evidence="15">
    <location>
        <position position="293"/>
    </location>
    <ligand>
        <name>substrate</name>
    </ligand>
</feature>
<accession>A0A1F5ZKR1</accession>
<dbReference type="InterPro" id="IPR050765">
    <property type="entry name" value="Riboflavin_Biosynth_HTPR"/>
</dbReference>
<proteinExistence type="inferred from homology"/>
<evidence type="ECO:0000256" key="10">
    <source>
        <dbReference type="ARBA" id="ARBA00022857"/>
    </source>
</evidence>
<dbReference type="GO" id="GO:0008270">
    <property type="term" value="F:zinc ion binding"/>
    <property type="evidence" value="ECO:0007669"/>
    <property type="project" value="InterPro"/>
</dbReference>
<name>A0A1F5ZKR1_9BACT</name>
<feature type="domain" description="CMP/dCMP-type deaminase" evidence="17">
    <location>
        <begin position="6"/>
        <end position="128"/>
    </location>
</feature>
<dbReference type="AlphaFoldDB" id="A0A1F5ZKR1"/>
<dbReference type="NCBIfam" id="TIGR00227">
    <property type="entry name" value="ribD_Cterm"/>
    <property type="match status" value="1"/>
</dbReference>
<dbReference type="EMBL" id="MFJL01000043">
    <property type="protein sequence ID" value="OGG12692.1"/>
    <property type="molecule type" value="Genomic_DNA"/>
</dbReference>
<evidence type="ECO:0000256" key="9">
    <source>
        <dbReference type="ARBA" id="ARBA00022833"/>
    </source>
</evidence>
<dbReference type="SUPFAM" id="SSF53597">
    <property type="entry name" value="Dihydrofolate reductase-like"/>
    <property type="match status" value="1"/>
</dbReference>
<feature type="binding site" evidence="15">
    <location>
        <position position="226"/>
    </location>
    <ligand>
        <name>NADP(+)</name>
        <dbReference type="ChEBI" id="CHEBI:58349"/>
    </ligand>
</feature>
<evidence type="ECO:0000313" key="19">
    <source>
        <dbReference type="Proteomes" id="UP000176923"/>
    </source>
</evidence>
<feature type="binding site" evidence="16">
    <location>
        <position position="55"/>
    </location>
    <ligand>
        <name>Zn(2+)</name>
        <dbReference type="ChEBI" id="CHEBI:29105"/>
        <note>catalytic</note>
    </ligand>
</feature>
<dbReference type="PROSITE" id="PS51747">
    <property type="entry name" value="CYT_DCMP_DEAMINASES_2"/>
    <property type="match status" value="1"/>
</dbReference>
<dbReference type="InterPro" id="IPR004794">
    <property type="entry name" value="Eubact_RibD"/>
</dbReference>
<feature type="binding site" evidence="15">
    <location>
        <position position="175"/>
    </location>
    <ligand>
        <name>NADP(+)</name>
        <dbReference type="ChEBI" id="CHEBI:58349"/>
    </ligand>
</feature>
<comment type="cofactor">
    <cofactor evidence="13 16">
        <name>Zn(2+)</name>
        <dbReference type="ChEBI" id="CHEBI:29105"/>
    </cofactor>
    <text evidence="13 16">Binds 1 zinc ion.</text>
</comment>
<keyword evidence="6 13" id="KW-0686">Riboflavin biosynthesis</keyword>
<evidence type="ECO:0000256" key="7">
    <source>
        <dbReference type="ARBA" id="ARBA00022723"/>
    </source>
</evidence>
<organism evidence="18 19">
    <name type="scientific">Candidatus Gottesmanbacteria bacterium RIFCSPHIGHO2_02_FULL_39_11</name>
    <dbReference type="NCBI Taxonomy" id="1798382"/>
    <lineage>
        <taxon>Bacteria</taxon>
        <taxon>Candidatus Gottesmaniibacteriota</taxon>
    </lineage>
</organism>
<gene>
    <name evidence="18" type="ORF">A3D77_04215</name>
</gene>
<feature type="active site" description="Proton donor" evidence="14">
    <location>
        <position position="57"/>
    </location>
</feature>
<comment type="catalytic activity">
    <reaction evidence="13">
        <text>2,5-diamino-6-hydroxy-4-(5-phosphoribosylamino)-pyrimidine + H2O + H(+) = 5-amino-6-(5-phospho-D-ribosylamino)uracil + NH4(+)</text>
        <dbReference type="Rhea" id="RHEA:21868"/>
        <dbReference type="ChEBI" id="CHEBI:15377"/>
        <dbReference type="ChEBI" id="CHEBI:15378"/>
        <dbReference type="ChEBI" id="CHEBI:28938"/>
        <dbReference type="ChEBI" id="CHEBI:58453"/>
        <dbReference type="ChEBI" id="CHEBI:58614"/>
        <dbReference type="EC" id="3.5.4.26"/>
    </reaction>
</comment>
<sequence>MQNSSFSEEYFIRKTFHLAKQGMGWTSPNPMVGAVIVREGGIIGHGFHRRVGCPHAEIEALKSAKEDVTGATLYVNLEPCSHYGRTPPCVDAIIKSGIKRIVCSSLDPNPKVHGQGITKLKQAGIDVTVGILENEAQSLNEAFFTFHQKKRPFVAIKFSGSLDGKIATKTGDSKWITCEKARSFARNLRSQYQAILVGINTILRDDPHLGVRVIGKRDPLRIILDSTLKIPLQSQVLRDSNVIIGTTAKASKQKVKQLKGKGIDIIMFDDTTTPIKDLLSELRKREIISLLVEGGGSVLGSFVQSCLVDKLYAFHAPILIGGRSAVSAIEGEGIGLIKDAIRLKNITYKKLDDTFLTVGYLVYSSN</sequence>
<evidence type="ECO:0000256" key="15">
    <source>
        <dbReference type="PIRSR" id="PIRSR006769-2"/>
    </source>
</evidence>
<feature type="binding site" evidence="16">
    <location>
        <position position="89"/>
    </location>
    <ligand>
        <name>Zn(2+)</name>
        <dbReference type="ChEBI" id="CHEBI:29105"/>
        <note>catalytic</note>
    </ligand>
</feature>
<keyword evidence="12" id="KW-0511">Multifunctional enzyme</keyword>
<dbReference type="InterPro" id="IPR002125">
    <property type="entry name" value="CMP_dCMP_dom"/>
</dbReference>
<evidence type="ECO:0000259" key="17">
    <source>
        <dbReference type="PROSITE" id="PS51747"/>
    </source>
</evidence>
<evidence type="ECO:0000313" key="18">
    <source>
        <dbReference type="EMBL" id="OGG12692.1"/>
    </source>
</evidence>
<protein>
    <recommendedName>
        <fullName evidence="13">Riboflavin biosynthesis protein RibD</fullName>
    </recommendedName>
    <domain>
        <recommendedName>
            <fullName evidence="13">Diaminohydroxyphosphoribosylaminopyrimidine deaminase</fullName>
            <shortName evidence="13">DRAP deaminase</shortName>
            <ecNumber evidence="13">3.5.4.26</ecNumber>
        </recommendedName>
        <alternativeName>
            <fullName evidence="13">Riboflavin-specific deaminase</fullName>
        </alternativeName>
    </domain>
    <domain>
        <recommendedName>
            <fullName evidence="13">5-amino-6-(5-phosphoribosylamino)uracil reductase</fullName>
            <ecNumber evidence="13">1.1.1.193</ecNumber>
        </recommendedName>
        <alternativeName>
            <fullName evidence="13">HTP reductase</fullName>
        </alternativeName>
    </domain>
</protein>
<dbReference type="EC" id="3.5.4.26" evidence="13"/>
<dbReference type="InterPro" id="IPR016192">
    <property type="entry name" value="APOBEC/CMP_deaminase_Zn-bd"/>
</dbReference>
<dbReference type="GO" id="GO:0050661">
    <property type="term" value="F:NADP binding"/>
    <property type="evidence" value="ECO:0007669"/>
    <property type="project" value="InterPro"/>
</dbReference>
<dbReference type="Gene3D" id="3.40.430.10">
    <property type="entry name" value="Dihydrofolate Reductase, subunit A"/>
    <property type="match status" value="1"/>
</dbReference>
<dbReference type="Proteomes" id="UP000176923">
    <property type="component" value="Unassembled WGS sequence"/>
</dbReference>
<evidence type="ECO:0000256" key="6">
    <source>
        <dbReference type="ARBA" id="ARBA00022619"/>
    </source>
</evidence>
<dbReference type="CDD" id="cd01284">
    <property type="entry name" value="Riboflavin_deaminase-reductase"/>
    <property type="match status" value="1"/>
</dbReference>
<dbReference type="GO" id="GO:0009231">
    <property type="term" value="P:riboflavin biosynthetic process"/>
    <property type="evidence" value="ECO:0007669"/>
    <property type="project" value="UniProtKB-UniPathway"/>
</dbReference>
<feature type="binding site" evidence="15">
    <location>
        <position position="205"/>
    </location>
    <ligand>
        <name>NADP(+)</name>
        <dbReference type="ChEBI" id="CHEBI:58349"/>
    </ligand>
</feature>
<feature type="binding site" evidence="15">
    <location>
        <begin position="295"/>
        <end position="301"/>
    </location>
    <ligand>
        <name>NADP(+)</name>
        <dbReference type="ChEBI" id="CHEBI:58349"/>
    </ligand>
</feature>
<feature type="binding site" evidence="15">
    <location>
        <position position="189"/>
    </location>
    <ligand>
        <name>substrate</name>
    </ligand>
</feature>
<dbReference type="InterPro" id="IPR002734">
    <property type="entry name" value="RibDG_C"/>
</dbReference>
<dbReference type="EC" id="1.1.1.193" evidence="13"/>
<dbReference type="Pfam" id="PF00383">
    <property type="entry name" value="dCMP_cyt_deam_1"/>
    <property type="match status" value="1"/>
</dbReference>
<dbReference type="GO" id="GO:0008703">
    <property type="term" value="F:5-amino-6-(5-phosphoribosylamino)uracil reductase activity"/>
    <property type="evidence" value="ECO:0007669"/>
    <property type="project" value="UniProtKB-EC"/>
</dbReference>
<dbReference type="InterPro" id="IPR011549">
    <property type="entry name" value="RibD_C"/>
</dbReference>
<comment type="pathway">
    <text evidence="3 13">Cofactor biosynthesis; riboflavin biosynthesis; 5-amino-6-(D-ribitylamino)uracil from GTP: step 3/4.</text>
</comment>
<dbReference type="PIRSF" id="PIRSF006769">
    <property type="entry name" value="RibD"/>
    <property type="match status" value="1"/>
</dbReference>
<dbReference type="PROSITE" id="PS00903">
    <property type="entry name" value="CYT_DCMP_DEAMINASES_1"/>
    <property type="match status" value="1"/>
</dbReference>
<evidence type="ECO:0000256" key="2">
    <source>
        <dbReference type="ARBA" id="ARBA00004882"/>
    </source>
</evidence>
<evidence type="ECO:0000256" key="4">
    <source>
        <dbReference type="ARBA" id="ARBA00005259"/>
    </source>
</evidence>
<evidence type="ECO:0000256" key="16">
    <source>
        <dbReference type="PIRSR" id="PIRSR006769-3"/>
    </source>
</evidence>
<feature type="binding site" evidence="15">
    <location>
        <position position="201"/>
    </location>
    <ligand>
        <name>NADP(+)</name>
        <dbReference type="ChEBI" id="CHEBI:58349"/>
    </ligand>
</feature>
<evidence type="ECO:0000256" key="1">
    <source>
        <dbReference type="ARBA" id="ARBA00002151"/>
    </source>
</evidence>
<dbReference type="GO" id="GO:0008835">
    <property type="term" value="F:diaminohydroxyphosphoribosylaminopyrimidine deaminase activity"/>
    <property type="evidence" value="ECO:0007669"/>
    <property type="project" value="UniProtKB-EC"/>
</dbReference>
<comment type="function">
    <text evidence="1 13">Converts 2,5-diamino-6-(ribosylamino)-4(3h)-pyrimidinone 5'-phosphate into 5-amino-6-(ribosylamino)-2,4(1h,3h)-pyrimidinedione 5'-phosphate.</text>
</comment>
<dbReference type="InterPro" id="IPR016193">
    <property type="entry name" value="Cytidine_deaminase-like"/>
</dbReference>
<comment type="pathway">
    <text evidence="2 13">Cofactor biosynthesis; riboflavin biosynthesis; 5-amino-6-(D-ribitylamino)uracil from GTP: step 2/4.</text>
</comment>
<evidence type="ECO:0000256" key="8">
    <source>
        <dbReference type="ARBA" id="ARBA00022801"/>
    </source>
</evidence>
<evidence type="ECO:0000256" key="14">
    <source>
        <dbReference type="PIRSR" id="PIRSR006769-1"/>
    </source>
</evidence>
<reference evidence="18 19" key="1">
    <citation type="journal article" date="2016" name="Nat. Commun.">
        <title>Thousands of microbial genomes shed light on interconnected biogeochemical processes in an aquifer system.</title>
        <authorList>
            <person name="Anantharaman K."/>
            <person name="Brown C.T."/>
            <person name="Hug L.A."/>
            <person name="Sharon I."/>
            <person name="Castelle C.J."/>
            <person name="Probst A.J."/>
            <person name="Thomas B.C."/>
            <person name="Singh A."/>
            <person name="Wilkins M.J."/>
            <person name="Karaoz U."/>
            <person name="Brodie E.L."/>
            <person name="Williams K.H."/>
            <person name="Hubbard S.S."/>
            <person name="Banfield J.F."/>
        </authorList>
    </citation>
    <scope>NUCLEOTIDE SEQUENCE [LARGE SCALE GENOMIC DNA]</scope>
</reference>
<feature type="binding site" evidence="15">
    <location>
        <position position="212"/>
    </location>
    <ligand>
        <name>substrate</name>
    </ligand>
</feature>
<evidence type="ECO:0000256" key="12">
    <source>
        <dbReference type="ARBA" id="ARBA00023268"/>
    </source>
</evidence>
<comment type="catalytic activity">
    <reaction evidence="13">
        <text>5-amino-6-(5-phospho-D-ribitylamino)uracil + NADP(+) = 5-amino-6-(5-phospho-D-ribosylamino)uracil + NADPH + H(+)</text>
        <dbReference type="Rhea" id="RHEA:17845"/>
        <dbReference type="ChEBI" id="CHEBI:15378"/>
        <dbReference type="ChEBI" id="CHEBI:57783"/>
        <dbReference type="ChEBI" id="CHEBI:58349"/>
        <dbReference type="ChEBI" id="CHEBI:58421"/>
        <dbReference type="ChEBI" id="CHEBI:58453"/>
        <dbReference type="EC" id="1.1.1.193"/>
    </reaction>
</comment>
<keyword evidence="9 13" id="KW-0862">Zinc</keyword>
<evidence type="ECO:0000256" key="5">
    <source>
        <dbReference type="ARBA" id="ARBA00007417"/>
    </source>
</evidence>
<dbReference type="Gene3D" id="3.40.140.10">
    <property type="entry name" value="Cytidine Deaminase, domain 2"/>
    <property type="match status" value="1"/>
</dbReference>
<keyword evidence="11 13" id="KW-0560">Oxidoreductase</keyword>
<evidence type="ECO:0000256" key="3">
    <source>
        <dbReference type="ARBA" id="ARBA00004910"/>
    </source>
</evidence>
<feature type="binding site" evidence="16">
    <location>
        <position position="80"/>
    </location>
    <ligand>
        <name>Zn(2+)</name>
        <dbReference type="ChEBI" id="CHEBI:29105"/>
        <note>catalytic</note>
    </ligand>
</feature>